<dbReference type="RefSeq" id="WP_186888854.1">
    <property type="nucleotide sequence ID" value="NZ_JACONZ010000005.1"/>
</dbReference>
<dbReference type="InterPro" id="IPR013022">
    <property type="entry name" value="Xyl_isomerase-like_TIM-brl"/>
</dbReference>
<evidence type="ECO:0000313" key="3">
    <source>
        <dbReference type="Proteomes" id="UP000659630"/>
    </source>
</evidence>
<sequence length="276" mass="31326">MRKLNWNQFGIMNMNYLFYTLDYFLDAARDMGMKNINLWTANPHVHLEDSTDGEFRQLGEKIRSRGLRCFCVCPEQVVYPFNIAAEDQLIRSRSIASMKRAAELCRILESPLLHLCPGWGFYDKPDGLETAWELAREAIIEIAAFAAEQGVTLALEPLQIVESNLVGDIPSAKRMLEEVGLPNVKLLVDTCHMAVKGERLDDYFDAFGKDIVHIHLNESGQVPWGYGDLPLREYIAQLEKHDFDGTITLEVCSRKHYIDPNHSVGRGIETVKAALQ</sequence>
<keyword evidence="3" id="KW-1185">Reference proteome</keyword>
<comment type="caution">
    <text evidence="2">The sequence shown here is derived from an EMBL/GenBank/DDBJ whole genome shotgun (WGS) entry which is preliminary data.</text>
</comment>
<dbReference type="EMBL" id="JACONZ010000005">
    <property type="protein sequence ID" value="MBC5582495.1"/>
    <property type="molecule type" value="Genomic_DNA"/>
</dbReference>
<name>A0A923REU5_9FIRM</name>
<proteinExistence type="predicted"/>
<dbReference type="Proteomes" id="UP000659630">
    <property type="component" value="Unassembled WGS sequence"/>
</dbReference>
<dbReference type="PANTHER" id="PTHR12110">
    <property type="entry name" value="HYDROXYPYRUVATE ISOMERASE"/>
    <property type="match status" value="1"/>
</dbReference>
<dbReference type="InterPro" id="IPR050312">
    <property type="entry name" value="IolE/XylAMocC-like"/>
</dbReference>
<evidence type="ECO:0000259" key="1">
    <source>
        <dbReference type="Pfam" id="PF01261"/>
    </source>
</evidence>
<gene>
    <name evidence="2" type="ORF">H8S23_13355</name>
</gene>
<dbReference type="Gene3D" id="3.20.20.150">
    <property type="entry name" value="Divalent-metal-dependent TIM barrel enzymes"/>
    <property type="match status" value="1"/>
</dbReference>
<dbReference type="GO" id="GO:0016853">
    <property type="term" value="F:isomerase activity"/>
    <property type="evidence" value="ECO:0007669"/>
    <property type="project" value="UniProtKB-KW"/>
</dbReference>
<dbReference type="SUPFAM" id="SSF51658">
    <property type="entry name" value="Xylose isomerase-like"/>
    <property type="match status" value="1"/>
</dbReference>
<evidence type="ECO:0000313" key="2">
    <source>
        <dbReference type="EMBL" id="MBC5582495.1"/>
    </source>
</evidence>
<reference evidence="2" key="1">
    <citation type="submission" date="2020-08" db="EMBL/GenBank/DDBJ databases">
        <title>Genome public.</title>
        <authorList>
            <person name="Liu C."/>
            <person name="Sun Q."/>
        </authorList>
    </citation>
    <scope>NUCLEOTIDE SEQUENCE</scope>
    <source>
        <strain evidence="2">BX8</strain>
    </source>
</reference>
<dbReference type="AlphaFoldDB" id="A0A923REU5"/>
<dbReference type="InterPro" id="IPR036237">
    <property type="entry name" value="Xyl_isomerase-like_sf"/>
</dbReference>
<accession>A0A923REU5</accession>
<keyword evidence="2" id="KW-0413">Isomerase</keyword>
<feature type="domain" description="Xylose isomerase-like TIM barrel" evidence="1">
    <location>
        <begin position="25"/>
        <end position="272"/>
    </location>
</feature>
<protein>
    <submittedName>
        <fullName evidence="2">Sugar phosphate isomerase/epimerase</fullName>
    </submittedName>
</protein>
<organism evidence="2 3">
    <name type="scientific">Anaerofilum hominis</name>
    <dbReference type="NCBI Taxonomy" id="2763016"/>
    <lineage>
        <taxon>Bacteria</taxon>
        <taxon>Bacillati</taxon>
        <taxon>Bacillota</taxon>
        <taxon>Clostridia</taxon>
        <taxon>Eubacteriales</taxon>
        <taxon>Oscillospiraceae</taxon>
        <taxon>Anaerofilum</taxon>
    </lineage>
</organism>
<dbReference type="Pfam" id="PF01261">
    <property type="entry name" value="AP_endonuc_2"/>
    <property type="match status" value="1"/>
</dbReference>